<name>A0A915JMF7_ROMCU</name>
<dbReference type="WBParaSite" id="nRc.2.0.1.t27277-RA">
    <property type="protein sequence ID" value="nRc.2.0.1.t27277-RA"/>
    <property type="gene ID" value="nRc.2.0.1.g27277"/>
</dbReference>
<feature type="region of interest" description="Disordered" evidence="1">
    <location>
        <begin position="33"/>
        <end position="74"/>
    </location>
</feature>
<organism evidence="2 3">
    <name type="scientific">Romanomermis culicivorax</name>
    <name type="common">Nematode worm</name>
    <dbReference type="NCBI Taxonomy" id="13658"/>
    <lineage>
        <taxon>Eukaryota</taxon>
        <taxon>Metazoa</taxon>
        <taxon>Ecdysozoa</taxon>
        <taxon>Nematoda</taxon>
        <taxon>Enoplea</taxon>
        <taxon>Dorylaimia</taxon>
        <taxon>Mermithida</taxon>
        <taxon>Mermithoidea</taxon>
        <taxon>Mermithidae</taxon>
        <taxon>Romanomermis</taxon>
    </lineage>
</organism>
<feature type="compositionally biased region" description="Polar residues" evidence="1">
    <location>
        <begin position="49"/>
        <end position="67"/>
    </location>
</feature>
<dbReference type="AlphaFoldDB" id="A0A915JMF7"/>
<protein>
    <submittedName>
        <fullName evidence="3">Uncharacterized protein</fullName>
    </submittedName>
</protein>
<sequence length="74" mass="8131">MDCQKIDFCIIRKNQVLLINLYQEERNRIIPKKPVGSVSNARSGAWATTDASNSPVTTHNVAGLTSNDDARISS</sequence>
<keyword evidence="2" id="KW-1185">Reference proteome</keyword>
<proteinExistence type="predicted"/>
<evidence type="ECO:0000313" key="3">
    <source>
        <dbReference type="WBParaSite" id="nRc.2.0.1.t27277-RA"/>
    </source>
</evidence>
<reference evidence="3" key="1">
    <citation type="submission" date="2022-11" db="UniProtKB">
        <authorList>
            <consortium name="WormBaseParasite"/>
        </authorList>
    </citation>
    <scope>IDENTIFICATION</scope>
</reference>
<dbReference type="Proteomes" id="UP000887565">
    <property type="component" value="Unplaced"/>
</dbReference>
<accession>A0A915JMF7</accession>
<evidence type="ECO:0000256" key="1">
    <source>
        <dbReference type="SAM" id="MobiDB-lite"/>
    </source>
</evidence>
<evidence type="ECO:0000313" key="2">
    <source>
        <dbReference type="Proteomes" id="UP000887565"/>
    </source>
</evidence>